<dbReference type="HOGENOM" id="CLU_781180_0_0_1"/>
<proteinExistence type="predicted"/>
<dbReference type="EnsemblFungi" id="MVLG_02578T0">
    <property type="protein sequence ID" value="MVLG_02578T0"/>
    <property type="gene ID" value="MVLG_02578"/>
</dbReference>
<evidence type="ECO:0000313" key="3">
    <source>
        <dbReference type="EMBL" id="KDE07177.1"/>
    </source>
</evidence>
<evidence type="ECO:0000313" key="5">
    <source>
        <dbReference type="Proteomes" id="UP000017200"/>
    </source>
</evidence>
<gene>
    <name evidence="3" type="ORF">MVLG_02578</name>
</gene>
<dbReference type="OrthoDB" id="10338640at2759"/>
<dbReference type="PROSITE" id="PS50090">
    <property type="entry name" value="MYB_LIKE"/>
    <property type="match status" value="1"/>
</dbReference>
<accession>U5H5K9</accession>
<reference evidence="3 5" key="3">
    <citation type="journal article" date="2015" name="BMC Genomics">
        <title>Sex and parasites: genomic and transcriptomic analysis of Microbotryum lychnidis-dioicae, the biotrophic and plant-castrating anther smut fungus.</title>
        <authorList>
            <person name="Perlin M.H."/>
            <person name="Amselem J."/>
            <person name="Fontanillas E."/>
            <person name="Toh S.S."/>
            <person name="Chen Z."/>
            <person name="Goldberg J."/>
            <person name="Duplessis S."/>
            <person name="Henrissat B."/>
            <person name="Young S."/>
            <person name="Zeng Q."/>
            <person name="Aguileta G."/>
            <person name="Petit E."/>
            <person name="Badouin H."/>
            <person name="Andrews J."/>
            <person name="Razeeq D."/>
            <person name="Gabaldon T."/>
            <person name="Quesneville H."/>
            <person name="Giraud T."/>
            <person name="Hood M.E."/>
            <person name="Schultz D.J."/>
            <person name="Cuomo C.A."/>
        </authorList>
    </citation>
    <scope>NUCLEOTIDE SEQUENCE [LARGE SCALE GENOMIC DNA]</scope>
    <source>
        <strain evidence="5">p1A1 Lamole</strain>
        <strain evidence="3">P1A1 Lamole</strain>
    </source>
</reference>
<evidence type="ECO:0000313" key="4">
    <source>
        <dbReference type="EnsemblFungi" id="MVLG_02578T0"/>
    </source>
</evidence>
<reference evidence="5" key="1">
    <citation type="submission" date="2010-11" db="EMBL/GenBank/DDBJ databases">
        <title>The genome sequence of Microbotryum violaceum strain p1A1 Lamole.</title>
        <authorList>
            <person name="Cuomo C."/>
            <person name="Perlin M."/>
            <person name="Young S.K."/>
            <person name="Zeng Q."/>
            <person name="Gargeya S."/>
            <person name="Alvarado L."/>
            <person name="Berlin A."/>
            <person name="Chapman S.B."/>
            <person name="Chen Z."/>
            <person name="Freedman E."/>
            <person name="Gellesch M."/>
            <person name="Goldberg J."/>
            <person name="Griggs A."/>
            <person name="Gujja S."/>
            <person name="Heilman E."/>
            <person name="Heiman D."/>
            <person name="Howarth C."/>
            <person name="Mehta T."/>
            <person name="Neiman D."/>
            <person name="Pearson M."/>
            <person name="Roberts A."/>
            <person name="Saif S."/>
            <person name="Shea T."/>
            <person name="Shenoy N."/>
            <person name="Sisk P."/>
            <person name="Stolte C."/>
            <person name="Sykes S."/>
            <person name="White J."/>
            <person name="Yandava C."/>
            <person name="Haas B."/>
            <person name="Nusbaum C."/>
            <person name="Birren B."/>
        </authorList>
    </citation>
    <scope>NUCLEOTIDE SEQUENCE [LARGE SCALE GENOMIC DNA]</scope>
    <source>
        <strain evidence="5">p1A1 Lamole</strain>
    </source>
</reference>
<sequence length="355" mass="39008">MFPISACRMDDLYEAESMWRNEAALQPRATSETRALFELQAQDIEQGMPNYPYEPVSMYEPSQDVASASVSEHMFSNHDDSLRSAAAAPNCTLLDATSSPSPPQPWTEDEDFSLIYAILIRGETNWERIMSEQAVDIVNPAQGHTEGEFPIKYLPALRERRSTQEATSRWTTYWSSRFVNIEGRNYRFSDLFARSQEVEGDGLNHLYREVDMYMPSRPSGSSLSMSSAGSLAPISTFNSGSGDSAAAPGFAPTFRARSKSLGTTDSIDVPFTLAHGPESPSTSSANSAPVPVPASPRLRTALGPLREGARERRQGFGRHSPLSSSPLKQVIRGYDEEKSVSSTKGEEENQPAMCG</sequence>
<feature type="domain" description="Myb-like" evidence="2">
    <location>
        <begin position="105"/>
        <end position="174"/>
    </location>
</feature>
<evidence type="ECO:0000256" key="1">
    <source>
        <dbReference type="SAM" id="MobiDB-lite"/>
    </source>
</evidence>
<dbReference type="InterPro" id="IPR001005">
    <property type="entry name" value="SANT/Myb"/>
</dbReference>
<feature type="compositionally biased region" description="Basic and acidic residues" evidence="1">
    <location>
        <begin position="333"/>
        <end position="347"/>
    </location>
</feature>
<reference evidence="4" key="4">
    <citation type="submission" date="2015-06" db="UniProtKB">
        <authorList>
            <consortium name="EnsemblFungi"/>
        </authorList>
    </citation>
    <scope>IDENTIFICATION</scope>
</reference>
<dbReference type="Proteomes" id="UP000017200">
    <property type="component" value="Unassembled WGS sequence"/>
</dbReference>
<dbReference type="EMBL" id="GL541662">
    <property type="protein sequence ID" value="KDE07177.1"/>
    <property type="molecule type" value="Genomic_DNA"/>
</dbReference>
<dbReference type="InParanoid" id="U5H5K9"/>
<organism evidence="3">
    <name type="scientific">Microbotryum lychnidis-dioicae (strain p1A1 Lamole / MvSl-1064)</name>
    <name type="common">Anther smut fungus</name>
    <dbReference type="NCBI Taxonomy" id="683840"/>
    <lineage>
        <taxon>Eukaryota</taxon>
        <taxon>Fungi</taxon>
        <taxon>Dikarya</taxon>
        <taxon>Basidiomycota</taxon>
        <taxon>Pucciniomycotina</taxon>
        <taxon>Microbotryomycetes</taxon>
        <taxon>Microbotryales</taxon>
        <taxon>Microbotryaceae</taxon>
        <taxon>Microbotryum</taxon>
    </lineage>
</organism>
<feature type="compositionally biased region" description="Low complexity" evidence="1">
    <location>
        <begin position="277"/>
        <end position="289"/>
    </location>
</feature>
<protein>
    <recommendedName>
        <fullName evidence="2">Myb-like domain-containing protein</fullName>
    </recommendedName>
</protein>
<feature type="region of interest" description="Disordered" evidence="1">
    <location>
        <begin position="269"/>
        <end position="355"/>
    </location>
</feature>
<dbReference type="EMBL" id="AEIJ01000244">
    <property type="status" value="NOT_ANNOTATED_CDS"/>
    <property type="molecule type" value="Genomic_DNA"/>
</dbReference>
<evidence type="ECO:0000259" key="2">
    <source>
        <dbReference type="PROSITE" id="PS50090"/>
    </source>
</evidence>
<dbReference type="AlphaFoldDB" id="U5H5K9"/>
<name>U5H5K9_USTV1</name>
<reference evidence="3" key="2">
    <citation type="submission" date="2010-11" db="EMBL/GenBank/DDBJ databases">
        <authorList>
            <consortium name="The Broad Institute Genome Sequencing Platform"/>
            <person name="Earl A."/>
            <person name="Ward D."/>
            <person name="Feldgarden M."/>
            <person name="Gevers D."/>
            <person name="Butler R."/>
            <person name="Young S.K."/>
            <person name="Zeng Q."/>
            <person name="Gargeya S."/>
            <person name="Fitzgerald M."/>
            <person name="Haas B."/>
            <person name="Abouelleil A."/>
            <person name="Alvarado L."/>
            <person name="Arachchi H.M."/>
            <person name="Berlin A."/>
            <person name="Brown A."/>
            <person name="Chapman S.B."/>
            <person name="Chen Z."/>
            <person name="Dunbar C."/>
            <person name="Freedman E."/>
            <person name="Gearin G."/>
            <person name="Gellesch M."/>
            <person name="Goldberg J."/>
            <person name="Griggs A."/>
            <person name="Gujja S."/>
            <person name="Heilman E."/>
            <person name="Heiman D."/>
            <person name="Howarth C."/>
            <person name="Larson L."/>
            <person name="Lui A."/>
            <person name="MacDonald P.J.P."/>
            <person name="Mehta T."/>
            <person name="Montmayeur A."/>
            <person name="Murphy C."/>
            <person name="Neiman D."/>
            <person name="Pearson M."/>
            <person name="Priest M."/>
            <person name="Roberts A."/>
            <person name="Saif S."/>
            <person name="Shea T."/>
            <person name="Shenoy N."/>
            <person name="Sisk P."/>
            <person name="Stolte C."/>
            <person name="Sykes S."/>
            <person name="White J."/>
            <person name="Yandava C."/>
            <person name="Wortman J."/>
            <person name="Nusbaum C."/>
            <person name="Birren B."/>
        </authorList>
    </citation>
    <scope>NUCLEOTIDE SEQUENCE</scope>
    <source>
        <strain evidence="3">P1A1 Lamole</strain>
    </source>
</reference>
<keyword evidence="5" id="KW-1185">Reference proteome</keyword>